<feature type="region of interest" description="Disordered" evidence="1">
    <location>
        <begin position="1"/>
        <end position="24"/>
    </location>
</feature>
<comment type="caution">
    <text evidence="2">The sequence shown here is derived from an EMBL/GenBank/DDBJ whole genome shotgun (WGS) entry which is preliminary data.</text>
</comment>
<name>A0A1T2YA01_PSEFL</name>
<proteinExistence type="predicted"/>
<sequence>MPHHSAPRSGSVCPHSGLNPWAAA</sequence>
<dbReference type="AlphaFoldDB" id="A0A1T2YA01"/>
<evidence type="ECO:0000256" key="1">
    <source>
        <dbReference type="SAM" id="MobiDB-lite"/>
    </source>
</evidence>
<feature type="non-terminal residue" evidence="2">
    <location>
        <position position="24"/>
    </location>
</feature>
<evidence type="ECO:0000313" key="3">
    <source>
        <dbReference type="Proteomes" id="UP000190965"/>
    </source>
</evidence>
<reference evidence="2 3" key="1">
    <citation type="submission" date="2016-12" db="EMBL/GenBank/DDBJ databases">
        <title>Draft genome sequences of seven strains of Pseudomonas fluorescens that produce 4-formylaminooxyvinylglycine.</title>
        <authorList>
            <person name="Okrent R.A."/>
            <person name="Manning V.A."/>
            <person name="Trippe K.M."/>
        </authorList>
    </citation>
    <scope>NUCLEOTIDE SEQUENCE [LARGE SCALE GENOMIC DNA]</scope>
    <source>
        <strain evidence="2 3">P5A</strain>
    </source>
</reference>
<gene>
    <name evidence="2" type="ORF">BFW87_22940</name>
</gene>
<dbReference type="Proteomes" id="UP000190965">
    <property type="component" value="Unassembled WGS sequence"/>
</dbReference>
<evidence type="ECO:0000313" key="2">
    <source>
        <dbReference type="EMBL" id="OPA89060.1"/>
    </source>
</evidence>
<organism evidence="2 3">
    <name type="scientific">Pseudomonas fluorescens</name>
    <dbReference type="NCBI Taxonomy" id="294"/>
    <lineage>
        <taxon>Bacteria</taxon>
        <taxon>Pseudomonadati</taxon>
        <taxon>Pseudomonadota</taxon>
        <taxon>Gammaproteobacteria</taxon>
        <taxon>Pseudomonadales</taxon>
        <taxon>Pseudomonadaceae</taxon>
        <taxon>Pseudomonas</taxon>
    </lineage>
</organism>
<protein>
    <submittedName>
        <fullName evidence="2">Nucleoid-structuring protein H-NS</fullName>
    </submittedName>
</protein>
<dbReference type="EMBL" id="MSDF01000036">
    <property type="protein sequence ID" value="OPA89060.1"/>
    <property type="molecule type" value="Genomic_DNA"/>
</dbReference>
<accession>A0A1T2YA01</accession>